<evidence type="ECO:0000313" key="4">
    <source>
        <dbReference type="EMBL" id="CAD7450802.1"/>
    </source>
</evidence>
<accession>A0A7R9I970</accession>
<organism evidence="4">
    <name type="scientific">Timema bartmani</name>
    <dbReference type="NCBI Taxonomy" id="61472"/>
    <lineage>
        <taxon>Eukaryota</taxon>
        <taxon>Metazoa</taxon>
        <taxon>Ecdysozoa</taxon>
        <taxon>Arthropoda</taxon>
        <taxon>Hexapoda</taxon>
        <taxon>Insecta</taxon>
        <taxon>Pterygota</taxon>
        <taxon>Neoptera</taxon>
        <taxon>Polyneoptera</taxon>
        <taxon>Phasmatodea</taxon>
        <taxon>Timematodea</taxon>
        <taxon>Timematoidea</taxon>
        <taxon>Timematidae</taxon>
        <taxon>Timema</taxon>
    </lineage>
</organism>
<evidence type="ECO:0000256" key="1">
    <source>
        <dbReference type="ARBA" id="ARBA00006484"/>
    </source>
</evidence>
<sequence>MSNPYHSISPAHLASSLSKSSSDPSQSISPGGVDTDMVKAITGQYQIPEGEFPLLKAEDIANAVTYVLSTPPHVQIHEITIKPIGEKS</sequence>
<reference evidence="4" key="1">
    <citation type="submission" date="2020-11" db="EMBL/GenBank/DDBJ databases">
        <authorList>
            <person name="Tran Van P."/>
        </authorList>
    </citation>
    <scope>NUCLEOTIDE SEQUENCE</scope>
</reference>
<feature type="compositionally biased region" description="Low complexity" evidence="3">
    <location>
        <begin position="15"/>
        <end position="29"/>
    </location>
</feature>
<name>A0A7R9I970_9NEOP</name>
<dbReference type="Gene3D" id="3.40.50.720">
    <property type="entry name" value="NAD(P)-binding Rossmann-like Domain"/>
    <property type="match status" value="1"/>
</dbReference>
<dbReference type="GO" id="GO:0016491">
    <property type="term" value="F:oxidoreductase activity"/>
    <property type="evidence" value="ECO:0007669"/>
    <property type="project" value="UniProtKB-KW"/>
</dbReference>
<keyword evidence="2" id="KW-0560">Oxidoreductase</keyword>
<protein>
    <submittedName>
        <fullName evidence="4">Uncharacterized protein</fullName>
    </submittedName>
</protein>
<dbReference type="SUPFAM" id="SSF51735">
    <property type="entry name" value="NAD(P)-binding Rossmann-fold domains"/>
    <property type="match status" value="1"/>
</dbReference>
<dbReference type="InterPro" id="IPR036291">
    <property type="entry name" value="NAD(P)-bd_dom_sf"/>
</dbReference>
<dbReference type="AlphaFoldDB" id="A0A7R9I970"/>
<comment type="similarity">
    <text evidence="1">Belongs to the short-chain dehydrogenases/reductases (SDR) family.</text>
</comment>
<evidence type="ECO:0000256" key="3">
    <source>
        <dbReference type="SAM" id="MobiDB-lite"/>
    </source>
</evidence>
<dbReference type="EMBL" id="OD578877">
    <property type="protein sequence ID" value="CAD7450802.1"/>
    <property type="molecule type" value="Genomic_DNA"/>
</dbReference>
<proteinExistence type="inferred from homology"/>
<evidence type="ECO:0000256" key="2">
    <source>
        <dbReference type="ARBA" id="ARBA00023002"/>
    </source>
</evidence>
<gene>
    <name evidence="4" type="ORF">TBIB3V08_LOCUS13071</name>
</gene>
<feature type="region of interest" description="Disordered" evidence="3">
    <location>
        <begin position="1"/>
        <end position="35"/>
    </location>
</feature>
<dbReference type="PANTHER" id="PTHR43115:SF4">
    <property type="entry name" value="DEHYDROGENASE_REDUCTASE SDR FAMILY MEMBER 11"/>
    <property type="match status" value="1"/>
</dbReference>
<dbReference type="PANTHER" id="PTHR43115">
    <property type="entry name" value="DEHYDROGENASE/REDUCTASE SDR FAMILY MEMBER 11"/>
    <property type="match status" value="1"/>
</dbReference>